<evidence type="ECO:0000256" key="6">
    <source>
        <dbReference type="ARBA" id="ARBA00023242"/>
    </source>
</evidence>
<dbReference type="Proteomes" id="UP000758603">
    <property type="component" value="Unassembled WGS sequence"/>
</dbReference>
<dbReference type="GO" id="GO:0003677">
    <property type="term" value="F:DNA binding"/>
    <property type="evidence" value="ECO:0007669"/>
    <property type="project" value="UniProtKB-KW"/>
</dbReference>
<keyword evidence="1" id="KW-0479">Metal-binding</keyword>
<dbReference type="SMART" id="SM00906">
    <property type="entry name" value="Fungal_trans"/>
    <property type="match status" value="1"/>
</dbReference>
<evidence type="ECO:0000313" key="9">
    <source>
        <dbReference type="EMBL" id="KAH6652255.1"/>
    </source>
</evidence>
<dbReference type="GeneID" id="70132245"/>
<keyword evidence="2" id="KW-0862">Zinc</keyword>
<proteinExistence type="predicted"/>
<feature type="domain" description="Xylanolytic transcriptional activator regulatory" evidence="8">
    <location>
        <begin position="85"/>
        <end position="162"/>
    </location>
</feature>
<keyword evidence="7" id="KW-0732">Signal</keyword>
<dbReference type="Pfam" id="PF04082">
    <property type="entry name" value="Fungal_trans"/>
    <property type="match status" value="1"/>
</dbReference>
<protein>
    <submittedName>
        <fullName evidence="9">Transcription factor domain-containing protein</fullName>
    </submittedName>
</protein>
<dbReference type="PANTHER" id="PTHR31313:SF83">
    <property type="entry name" value="ZN(II)2CYS6 TRANSCRIPTION FACTOR (EUROFUNG)"/>
    <property type="match status" value="1"/>
</dbReference>
<dbReference type="InterPro" id="IPR007219">
    <property type="entry name" value="XnlR_reg_dom"/>
</dbReference>
<evidence type="ECO:0000256" key="3">
    <source>
        <dbReference type="ARBA" id="ARBA00023015"/>
    </source>
</evidence>
<evidence type="ECO:0000313" key="10">
    <source>
        <dbReference type="Proteomes" id="UP000758603"/>
    </source>
</evidence>
<comment type="caution">
    <text evidence="9">The sequence shown here is derived from an EMBL/GenBank/DDBJ whole genome shotgun (WGS) entry which is preliminary data.</text>
</comment>
<feature type="signal peptide" evidence="7">
    <location>
        <begin position="1"/>
        <end position="23"/>
    </location>
</feature>
<feature type="chain" id="PRO_5040252096" evidence="7">
    <location>
        <begin position="24"/>
        <end position="200"/>
    </location>
</feature>
<dbReference type="CDD" id="cd12148">
    <property type="entry name" value="fungal_TF_MHR"/>
    <property type="match status" value="1"/>
</dbReference>
<keyword evidence="5" id="KW-0804">Transcription</keyword>
<sequence length="200" mass="22029">MYTPPTNMRYFSTVLLCCIIALASRYSDGPEVRSDPQDPNTAGMVFLEHAEALIHYDLKWPSITTVPCLAIMATIYVAIGSDAAGWLHHGMAARLIIDMGLNIDASSVDGSTCLSTQDIRLRRQIYWTFYCSDKLFASYTGLVCTMLEFQGSIPLPEPFVSDEGPPGKTPNAVSKSTFLACLHRLFSTQCQISESILKGF</sequence>
<reference evidence="9" key="1">
    <citation type="journal article" date="2021" name="Nat. Commun.">
        <title>Genetic determinants of endophytism in the Arabidopsis root mycobiome.</title>
        <authorList>
            <person name="Mesny F."/>
            <person name="Miyauchi S."/>
            <person name="Thiergart T."/>
            <person name="Pickel B."/>
            <person name="Atanasova L."/>
            <person name="Karlsson M."/>
            <person name="Huettel B."/>
            <person name="Barry K.W."/>
            <person name="Haridas S."/>
            <person name="Chen C."/>
            <person name="Bauer D."/>
            <person name="Andreopoulos W."/>
            <person name="Pangilinan J."/>
            <person name="LaButti K."/>
            <person name="Riley R."/>
            <person name="Lipzen A."/>
            <person name="Clum A."/>
            <person name="Drula E."/>
            <person name="Henrissat B."/>
            <person name="Kohler A."/>
            <person name="Grigoriev I.V."/>
            <person name="Martin F.M."/>
            <person name="Hacquard S."/>
        </authorList>
    </citation>
    <scope>NUCLEOTIDE SEQUENCE</scope>
    <source>
        <strain evidence="9">MPI-SDFR-AT-0073</strain>
    </source>
</reference>
<dbReference type="EMBL" id="JAGPXC010000006">
    <property type="protein sequence ID" value="KAH6652255.1"/>
    <property type="molecule type" value="Genomic_DNA"/>
</dbReference>
<evidence type="ECO:0000256" key="2">
    <source>
        <dbReference type="ARBA" id="ARBA00022833"/>
    </source>
</evidence>
<dbReference type="RefSeq" id="XP_045956533.1">
    <property type="nucleotide sequence ID" value="XM_046103353.1"/>
</dbReference>
<keyword evidence="4" id="KW-0238">DNA-binding</keyword>
<evidence type="ECO:0000256" key="1">
    <source>
        <dbReference type="ARBA" id="ARBA00022723"/>
    </source>
</evidence>
<evidence type="ECO:0000256" key="5">
    <source>
        <dbReference type="ARBA" id="ARBA00023163"/>
    </source>
</evidence>
<evidence type="ECO:0000259" key="8">
    <source>
        <dbReference type="SMART" id="SM00906"/>
    </source>
</evidence>
<dbReference type="AlphaFoldDB" id="A0A9P8UHF2"/>
<dbReference type="InterPro" id="IPR051615">
    <property type="entry name" value="Transcr_Regulatory_Elem"/>
</dbReference>
<dbReference type="GO" id="GO:0008270">
    <property type="term" value="F:zinc ion binding"/>
    <property type="evidence" value="ECO:0007669"/>
    <property type="project" value="InterPro"/>
</dbReference>
<keyword evidence="10" id="KW-1185">Reference proteome</keyword>
<accession>A0A9P8UHF2</accession>
<dbReference type="PANTHER" id="PTHR31313">
    <property type="entry name" value="TY1 ENHANCER ACTIVATOR"/>
    <property type="match status" value="1"/>
</dbReference>
<evidence type="ECO:0000256" key="7">
    <source>
        <dbReference type="SAM" id="SignalP"/>
    </source>
</evidence>
<organism evidence="9 10">
    <name type="scientific">Truncatella angustata</name>
    <dbReference type="NCBI Taxonomy" id="152316"/>
    <lineage>
        <taxon>Eukaryota</taxon>
        <taxon>Fungi</taxon>
        <taxon>Dikarya</taxon>
        <taxon>Ascomycota</taxon>
        <taxon>Pezizomycotina</taxon>
        <taxon>Sordariomycetes</taxon>
        <taxon>Xylariomycetidae</taxon>
        <taxon>Amphisphaeriales</taxon>
        <taxon>Sporocadaceae</taxon>
        <taxon>Truncatella</taxon>
    </lineage>
</organism>
<keyword evidence="3" id="KW-0805">Transcription regulation</keyword>
<name>A0A9P8UHF2_9PEZI</name>
<gene>
    <name evidence="9" type="ORF">BKA67DRAFT_573418</name>
</gene>
<dbReference type="GO" id="GO:0006351">
    <property type="term" value="P:DNA-templated transcription"/>
    <property type="evidence" value="ECO:0007669"/>
    <property type="project" value="InterPro"/>
</dbReference>
<dbReference type="OrthoDB" id="4161332at2759"/>
<keyword evidence="6" id="KW-0539">Nucleus</keyword>
<evidence type="ECO:0000256" key="4">
    <source>
        <dbReference type="ARBA" id="ARBA00023125"/>
    </source>
</evidence>